<accession>A0A4U0H666</accession>
<dbReference type="PROSITE" id="PS51257">
    <property type="entry name" value="PROKAR_LIPOPROTEIN"/>
    <property type="match status" value="1"/>
</dbReference>
<dbReference type="AlphaFoldDB" id="A0A4U0H666"/>
<dbReference type="PANTHER" id="PTHR41339:SF1">
    <property type="entry name" value="SECRETED PROTEIN"/>
    <property type="match status" value="1"/>
</dbReference>
<evidence type="ECO:0000256" key="1">
    <source>
        <dbReference type="SAM" id="SignalP"/>
    </source>
</evidence>
<dbReference type="EMBL" id="SUKA01000002">
    <property type="protein sequence ID" value="TJY67136.1"/>
    <property type="molecule type" value="Genomic_DNA"/>
</dbReference>
<gene>
    <name evidence="2" type="ORF">FAZ19_06340</name>
</gene>
<sequence length="407" mass="42187">MKKFLFSVFAIASLGFATSCSDDDNGGPDETPQGTEVKKSGFITANETWDSDNVYILDGKVVVSEGATLTIEAGTIIKGAEGREANASALVVDQGGKLMANGTADKPIIFTSVLDNIKHGEKAGTNLTVEDMGLWGGIIVLGRAPISVSGDLETKQIEGIPANESYGQYGGTNVADNSGSLKYISIRHGGILIGQDNEINGLTLGGVGTGTVIENIEVVANQDDGIEWFGGSVNATNLLVWACGDDGLDTDMSYSGTAKNALIIQGNESGSALELDGPEGSAATENGFTLQDITINGNNKLTLIADLRDGLIANLNNVFVYNIAAGSSVKVNGEESLKELAADRIKFSKWEIVVPGTTTLTELITGAGVNAPKFVTNAAVLTSASQATVGANVSVFGWTYAKSKSAF</sequence>
<evidence type="ECO:0008006" key="4">
    <source>
        <dbReference type="Google" id="ProtNLM"/>
    </source>
</evidence>
<reference evidence="2 3" key="1">
    <citation type="submission" date="2019-04" db="EMBL/GenBank/DDBJ databases">
        <title>Sphingobacterium olei sp. nov., isolated from oil-contaminated soil.</title>
        <authorList>
            <person name="Liu B."/>
        </authorList>
    </citation>
    <scope>NUCLEOTIDE SEQUENCE [LARGE SCALE GENOMIC DNA]</scope>
    <source>
        <strain evidence="2 3">Y3L14</strain>
    </source>
</reference>
<keyword evidence="3" id="KW-1185">Reference proteome</keyword>
<proteinExistence type="predicted"/>
<dbReference type="OrthoDB" id="1521716at2"/>
<evidence type="ECO:0000313" key="3">
    <source>
        <dbReference type="Proteomes" id="UP000309872"/>
    </source>
</evidence>
<name>A0A4U0H666_9SPHI</name>
<dbReference type="PANTHER" id="PTHR41339">
    <property type="entry name" value="LIPL48"/>
    <property type="match status" value="1"/>
</dbReference>
<feature type="signal peptide" evidence="1">
    <location>
        <begin position="1"/>
        <end position="22"/>
    </location>
</feature>
<dbReference type="Proteomes" id="UP000309872">
    <property type="component" value="Unassembled WGS sequence"/>
</dbReference>
<evidence type="ECO:0000313" key="2">
    <source>
        <dbReference type="EMBL" id="TJY67136.1"/>
    </source>
</evidence>
<organism evidence="2 3">
    <name type="scientific">Sphingobacterium alkalisoli</name>
    <dbReference type="NCBI Taxonomy" id="1874115"/>
    <lineage>
        <taxon>Bacteria</taxon>
        <taxon>Pseudomonadati</taxon>
        <taxon>Bacteroidota</taxon>
        <taxon>Sphingobacteriia</taxon>
        <taxon>Sphingobacteriales</taxon>
        <taxon>Sphingobacteriaceae</taxon>
        <taxon>Sphingobacterium</taxon>
    </lineage>
</organism>
<dbReference type="SUPFAM" id="SSF51126">
    <property type="entry name" value="Pectin lyase-like"/>
    <property type="match status" value="1"/>
</dbReference>
<protein>
    <recommendedName>
        <fullName evidence="4">T9SS C-terminal target domain-containing protein</fullName>
    </recommendedName>
</protein>
<keyword evidence="1" id="KW-0732">Signal</keyword>
<comment type="caution">
    <text evidence="2">The sequence shown here is derived from an EMBL/GenBank/DDBJ whole genome shotgun (WGS) entry which is preliminary data.</text>
</comment>
<feature type="chain" id="PRO_5020584870" description="T9SS C-terminal target domain-containing protein" evidence="1">
    <location>
        <begin position="23"/>
        <end position="407"/>
    </location>
</feature>
<dbReference type="InterPro" id="IPR011050">
    <property type="entry name" value="Pectin_lyase_fold/virulence"/>
</dbReference>